<evidence type="ECO:0000313" key="3">
    <source>
        <dbReference type="EMBL" id="THV14809.1"/>
    </source>
</evidence>
<feature type="chain" id="PRO_5039070619" evidence="1">
    <location>
        <begin position="23"/>
        <end position="334"/>
    </location>
</feature>
<gene>
    <name evidence="3" type="ORF">E9934_09210</name>
</gene>
<reference evidence="3 4" key="1">
    <citation type="journal article" date="2009" name="Int. J. Syst. Evol. Microbiol.">
        <title>Nocardioides caeni sp. nov., isolated from wastewater.</title>
        <authorList>
            <person name="Yoon J.H."/>
            <person name="Kang S.J."/>
            <person name="Park S."/>
            <person name="Kim W."/>
            <person name="Oh T.K."/>
        </authorList>
    </citation>
    <scope>NUCLEOTIDE SEQUENCE [LARGE SCALE GENOMIC DNA]</scope>
    <source>
        <strain evidence="3 4">DSM 23134</strain>
    </source>
</reference>
<evidence type="ECO:0000259" key="2">
    <source>
        <dbReference type="Pfam" id="PF16640"/>
    </source>
</evidence>
<dbReference type="GO" id="GO:0005975">
    <property type="term" value="P:carbohydrate metabolic process"/>
    <property type="evidence" value="ECO:0007669"/>
    <property type="project" value="UniProtKB-ARBA"/>
</dbReference>
<dbReference type="Pfam" id="PF16640">
    <property type="entry name" value="Big_3_5"/>
    <property type="match status" value="1"/>
</dbReference>
<feature type="signal peptide" evidence="1">
    <location>
        <begin position="1"/>
        <end position="22"/>
    </location>
</feature>
<dbReference type="InterPro" id="IPR032109">
    <property type="entry name" value="Big_3_5"/>
</dbReference>
<evidence type="ECO:0000313" key="4">
    <source>
        <dbReference type="Proteomes" id="UP000307087"/>
    </source>
</evidence>
<keyword evidence="4" id="KW-1185">Reference proteome</keyword>
<protein>
    <submittedName>
        <fullName evidence="3">Ig-like domain repeat protein</fullName>
    </submittedName>
</protein>
<dbReference type="EMBL" id="STGW01000004">
    <property type="protein sequence ID" value="THV14809.1"/>
    <property type="molecule type" value="Genomic_DNA"/>
</dbReference>
<accession>A0A4S8NIE7</accession>
<evidence type="ECO:0000256" key="1">
    <source>
        <dbReference type="SAM" id="SignalP"/>
    </source>
</evidence>
<dbReference type="OrthoDB" id="5116909at2"/>
<sequence>MGLLRIRLLALLAVAVALVAGAAAAPAAAEDAEDPRIPTELAIRTLDTAPVFGELRPVVAELITVPKTPHGGLVQFSIDGVPAGEPAPLRTVPNVVSWVATLVVPTDLAAGDHVIEATFPGDDAYAPSTASVEYRVDPASTTTTLSAAPASVSVGDDVTLSAQVAVEAPGAGTPTGTMQFHVDGSPLGAPVALDGDRVTLTTDTLPAGDHTITATYAGDGNFHPSTSSGTTVSVAKRATTLLAQPALVRLSPLGLPLGRLQATLTRGTAPVPGAEVDFTAGSRSLCTATTDASGVATCAATLRLVDLLLSFGYTASYAGSDTDLAATARGGLLG</sequence>
<keyword evidence="1" id="KW-0732">Signal</keyword>
<dbReference type="Gene3D" id="2.60.40.10">
    <property type="entry name" value="Immunoglobulins"/>
    <property type="match status" value="3"/>
</dbReference>
<dbReference type="InterPro" id="IPR013783">
    <property type="entry name" value="Ig-like_fold"/>
</dbReference>
<dbReference type="AlphaFoldDB" id="A0A4S8NIE7"/>
<name>A0A4S8NIE7_9ACTN</name>
<comment type="caution">
    <text evidence="3">The sequence shown here is derived from an EMBL/GenBank/DDBJ whole genome shotgun (WGS) entry which is preliminary data.</text>
</comment>
<feature type="domain" description="Bacterial Ig-like" evidence="2">
    <location>
        <begin position="145"/>
        <end position="235"/>
    </location>
</feature>
<dbReference type="Proteomes" id="UP000307087">
    <property type="component" value="Unassembled WGS sequence"/>
</dbReference>
<organism evidence="3 4">
    <name type="scientific">Nocardioides caeni</name>
    <dbReference type="NCBI Taxonomy" id="574700"/>
    <lineage>
        <taxon>Bacteria</taxon>
        <taxon>Bacillati</taxon>
        <taxon>Actinomycetota</taxon>
        <taxon>Actinomycetes</taxon>
        <taxon>Propionibacteriales</taxon>
        <taxon>Nocardioidaceae</taxon>
        <taxon>Nocardioides</taxon>
    </lineage>
</organism>
<dbReference type="RefSeq" id="WP_136562571.1">
    <property type="nucleotide sequence ID" value="NZ_BAABLS010000008.1"/>
</dbReference>
<proteinExistence type="predicted"/>